<organism evidence="1">
    <name type="scientific">Mycobacterium riyadhense</name>
    <dbReference type="NCBI Taxonomy" id="486698"/>
    <lineage>
        <taxon>Bacteria</taxon>
        <taxon>Bacillati</taxon>
        <taxon>Actinomycetota</taxon>
        <taxon>Actinomycetes</taxon>
        <taxon>Mycobacteriales</taxon>
        <taxon>Mycobacteriaceae</taxon>
        <taxon>Mycobacterium</taxon>
    </lineage>
</organism>
<dbReference type="AlphaFoldDB" id="A0A653EZY8"/>
<gene>
    <name evidence="1" type="ORF">BIN_B_04774</name>
</gene>
<dbReference type="PROSITE" id="PS51318">
    <property type="entry name" value="TAT"/>
    <property type="match status" value="1"/>
</dbReference>
<sequence>MHDLRRRAVLIGAWVLAGMAGAPFMSATPAGAEPLASETPDLALLRRTFALANEAKEGGNTPFAALSPMPGAM</sequence>
<protein>
    <submittedName>
        <fullName evidence="1">Uncharacterized protein</fullName>
    </submittedName>
</protein>
<dbReference type="InterPro" id="IPR006311">
    <property type="entry name" value="TAT_signal"/>
</dbReference>
<dbReference type="EMBL" id="LR589145">
    <property type="protein sequence ID" value="VTP02903.1"/>
    <property type="molecule type" value="Genomic_DNA"/>
</dbReference>
<dbReference type="RefSeq" id="WP_211286225.1">
    <property type="nucleotide sequence ID" value="NZ_CAJMWI010000001.1"/>
</dbReference>
<evidence type="ECO:0000313" key="1">
    <source>
        <dbReference type="EMBL" id="VTP02903.1"/>
    </source>
</evidence>
<accession>A0A653EZY8</accession>
<proteinExistence type="predicted"/>
<dbReference type="GeneID" id="93493218"/>
<reference evidence="1" key="1">
    <citation type="submission" date="2019-05" db="EMBL/GenBank/DDBJ databases">
        <authorList>
            <person name="Naeem R."/>
            <person name="Antony C."/>
            <person name="Guan Q."/>
        </authorList>
    </citation>
    <scope>NUCLEOTIDE SEQUENCE</scope>
    <source>
        <strain evidence="1">2</strain>
    </source>
</reference>
<name>A0A653EZY8_9MYCO</name>